<protein>
    <recommendedName>
        <fullName evidence="8">Thylakoid membrane protein TERC, chloroplastic</fullName>
    </recommendedName>
</protein>
<feature type="transmembrane region" description="Helical" evidence="5">
    <location>
        <begin position="355"/>
        <end position="373"/>
    </location>
</feature>
<feature type="transmembrane region" description="Helical" evidence="5">
    <location>
        <begin position="115"/>
        <end position="132"/>
    </location>
</feature>
<dbReference type="Pfam" id="PF03741">
    <property type="entry name" value="TerC"/>
    <property type="match status" value="1"/>
</dbReference>
<keyword evidence="4 5" id="KW-0472">Membrane</keyword>
<evidence type="ECO:0000256" key="3">
    <source>
        <dbReference type="ARBA" id="ARBA00022989"/>
    </source>
</evidence>
<reference evidence="6 7" key="1">
    <citation type="submission" date="2023-10" db="EMBL/GenBank/DDBJ databases">
        <title>Chromosome-scale genome assembly provides insights into flower coloration mechanisms of Canna indica.</title>
        <authorList>
            <person name="Li C."/>
        </authorList>
    </citation>
    <scope>NUCLEOTIDE SEQUENCE [LARGE SCALE GENOMIC DNA]</scope>
    <source>
        <tissue evidence="6">Flower</tissue>
    </source>
</reference>
<accession>A0AAQ3QHJ2</accession>
<dbReference type="EMBL" id="CP136894">
    <property type="protein sequence ID" value="WOL08475.1"/>
    <property type="molecule type" value="Genomic_DNA"/>
</dbReference>
<dbReference type="InterPro" id="IPR005496">
    <property type="entry name" value="Integral_membrane_TerC"/>
</dbReference>
<evidence type="ECO:0000256" key="2">
    <source>
        <dbReference type="ARBA" id="ARBA00022692"/>
    </source>
</evidence>
<name>A0AAQ3QHJ2_9LILI</name>
<keyword evidence="3 5" id="KW-1133">Transmembrane helix</keyword>
<gene>
    <name evidence="6" type="ORF">Cni_G17228</name>
</gene>
<organism evidence="6 7">
    <name type="scientific">Canna indica</name>
    <name type="common">Indian-shot</name>
    <dbReference type="NCBI Taxonomy" id="4628"/>
    <lineage>
        <taxon>Eukaryota</taxon>
        <taxon>Viridiplantae</taxon>
        <taxon>Streptophyta</taxon>
        <taxon>Embryophyta</taxon>
        <taxon>Tracheophyta</taxon>
        <taxon>Spermatophyta</taxon>
        <taxon>Magnoliopsida</taxon>
        <taxon>Liliopsida</taxon>
        <taxon>Zingiberales</taxon>
        <taxon>Cannaceae</taxon>
        <taxon>Canna</taxon>
    </lineage>
</organism>
<evidence type="ECO:0008006" key="8">
    <source>
        <dbReference type="Google" id="ProtNLM"/>
    </source>
</evidence>
<dbReference type="PANTHER" id="PTHR30238">
    <property type="entry name" value="MEMBRANE BOUND PREDICTED REDOX MODULATOR"/>
    <property type="match status" value="1"/>
</dbReference>
<feature type="transmembrane region" description="Helical" evidence="5">
    <location>
        <begin position="144"/>
        <end position="164"/>
    </location>
</feature>
<evidence type="ECO:0000256" key="4">
    <source>
        <dbReference type="ARBA" id="ARBA00023136"/>
    </source>
</evidence>
<sequence>MAVASAIHHPWVRIPPWFGPGRPLAPSASSLRLAAAAAAAASRYPVWSDRRCGRSIGLRCAKGTEQEDVSVADEVEKTNSSAHHEKNINGVAIPDPISSGSEGVLTDKSSSLKTVALWVFAATTFGVCLGFKDGLEKASEYFAGYLLEQSLSVDNLFVFVLIFRYFKVPVKYQSRVLSYGIAGAIIFRAVIILLGTATIQRFESVNILLALVLLFTSYKLFSAEEEETDLADNFIVKTCQKFIPVTDYYDGDRFFTIKDGMRKATPLLLTVAVVELSDIAFAVDSIPAVFGVTRDPFIVFSSNLFAICGLRSLYVLISKSMSELEYLQPAIGIVLGFIGSKMLFDFFGYHVPTEVSLGFVAITLGTGVLLSLGKNQSE</sequence>
<feature type="transmembrane region" description="Helical" evidence="5">
    <location>
        <begin position="176"/>
        <end position="199"/>
    </location>
</feature>
<comment type="subcellular location">
    <subcellularLocation>
        <location evidence="1">Membrane</location>
        <topology evidence="1">Multi-pass membrane protein</topology>
    </subcellularLocation>
</comment>
<dbReference type="GO" id="GO:0016020">
    <property type="term" value="C:membrane"/>
    <property type="evidence" value="ECO:0007669"/>
    <property type="project" value="UniProtKB-SubCell"/>
</dbReference>
<dbReference type="AlphaFoldDB" id="A0AAQ3QHJ2"/>
<evidence type="ECO:0000313" key="7">
    <source>
        <dbReference type="Proteomes" id="UP001327560"/>
    </source>
</evidence>
<keyword evidence="7" id="KW-1185">Reference proteome</keyword>
<dbReference type="InterPro" id="IPR022369">
    <property type="entry name" value="Integral_membrane_TerC_rswitch"/>
</dbReference>
<dbReference type="Proteomes" id="UP001327560">
    <property type="component" value="Chromosome 5"/>
</dbReference>
<dbReference type="NCBIfam" id="TIGR03718">
    <property type="entry name" value="R_switched_Alx"/>
    <property type="match status" value="1"/>
</dbReference>
<evidence type="ECO:0000256" key="5">
    <source>
        <dbReference type="SAM" id="Phobius"/>
    </source>
</evidence>
<evidence type="ECO:0000313" key="6">
    <source>
        <dbReference type="EMBL" id="WOL08475.1"/>
    </source>
</evidence>
<evidence type="ECO:0000256" key="1">
    <source>
        <dbReference type="ARBA" id="ARBA00004141"/>
    </source>
</evidence>
<keyword evidence="2 5" id="KW-0812">Transmembrane</keyword>
<proteinExistence type="predicted"/>
<dbReference type="PANTHER" id="PTHR30238:SF0">
    <property type="entry name" value="THYLAKOID MEMBRANE PROTEIN TERC, CHLOROPLASTIC"/>
    <property type="match status" value="1"/>
</dbReference>